<name>A0A3N6NMC8_9CYAN</name>
<keyword evidence="2" id="KW-1133">Transmembrane helix</keyword>
<feature type="transmembrane region" description="Helical" evidence="2">
    <location>
        <begin position="291"/>
        <end position="307"/>
    </location>
</feature>
<feature type="transmembrane region" description="Helical" evidence="2">
    <location>
        <begin position="91"/>
        <end position="110"/>
    </location>
</feature>
<feature type="transmembrane region" description="Helical" evidence="2">
    <location>
        <begin position="146"/>
        <end position="163"/>
    </location>
</feature>
<feature type="transmembrane region" description="Helical" evidence="2">
    <location>
        <begin position="52"/>
        <end position="70"/>
    </location>
</feature>
<dbReference type="EMBL" id="RCBY01000017">
    <property type="protein sequence ID" value="RQH52036.1"/>
    <property type="molecule type" value="Genomic_DNA"/>
</dbReference>
<feature type="transmembrane region" description="Helical" evidence="2">
    <location>
        <begin position="175"/>
        <end position="193"/>
    </location>
</feature>
<proteinExistence type="inferred from homology"/>
<organism evidence="4 5">
    <name type="scientific">Okeania hirsuta</name>
    <dbReference type="NCBI Taxonomy" id="1458930"/>
    <lineage>
        <taxon>Bacteria</taxon>
        <taxon>Bacillati</taxon>
        <taxon>Cyanobacteriota</taxon>
        <taxon>Cyanophyceae</taxon>
        <taxon>Oscillatoriophycideae</taxon>
        <taxon>Oscillatoriales</taxon>
        <taxon>Microcoleaceae</taxon>
        <taxon>Okeania</taxon>
    </lineage>
</organism>
<accession>A0A3N6NMC8</accession>
<feature type="domain" description="EamA" evidence="3">
    <location>
        <begin position="174"/>
        <end position="306"/>
    </location>
</feature>
<evidence type="ECO:0000256" key="1">
    <source>
        <dbReference type="ARBA" id="ARBA00007362"/>
    </source>
</evidence>
<comment type="caution">
    <text evidence="4">The sequence shown here is derived from an EMBL/GenBank/DDBJ whole genome shotgun (WGS) entry which is preliminary data.</text>
</comment>
<dbReference type="InterPro" id="IPR000620">
    <property type="entry name" value="EamA_dom"/>
</dbReference>
<evidence type="ECO:0000313" key="4">
    <source>
        <dbReference type="EMBL" id="RQH52036.1"/>
    </source>
</evidence>
<gene>
    <name evidence="4" type="ORF">D5R40_05155</name>
</gene>
<feature type="transmembrane region" description="Helical" evidence="2">
    <location>
        <begin position="236"/>
        <end position="258"/>
    </location>
</feature>
<dbReference type="InterPro" id="IPR037185">
    <property type="entry name" value="EmrE-like"/>
</dbReference>
<comment type="similarity">
    <text evidence="1">Belongs to the EamA transporter family.</text>
</comment>
<feature type="transmembrane region" description="Helical" evidence="2">
    <location>
        <begin position="265"/>
        <end position="285"/>
    </location>
</feature>
<evidence type="ECO:0000313" key="5">
    <source>
        <dbReference type="Proteomes" id="UP000269154"/>
    </source>
</evidence>
<feature type="transmembrane region" description="Helical" evidence="2">
    <location>
        <begin position="21"/>
        <end position="40"/>
    </location>
</feature>
<dbReference type="PANTHER" id="PTHR22911:SF76">
    <property type="entry name" value="EAMA DOMAIN-CONTAINING PROTEIN"/>
    <property type="match status" value="1"/>
</dbReference>
<dbReference type="Pfam" id="PF00892">
    <property type="entry name" value="EamA"/>
    <property type="match status" value="2"/>
</dbReference>
<dbReference type="OrthoDB" id="528577at2"/>
<dbReference type="GO" id="GO:0016020">
    <property type="term" value="C:membrane"/>
    <property type="evidence" value="ECO:0007669"/>
    <property type="project" value="InterPro"/>
</dbReference>
<keyword evidence="2" id="KW-0472">Membrane</keyword>
<dbReference type="RefSeq" id="WP_124145740.1">
    <property type="nucleotide sequence ID" value="NZ_CAWOKI010000110.1"/>
</dbReference>
<keyword evidence="2" id="KW-0812">Transmembrane</keyword>
<feature type="domain" description="EamA" evidence="3">
    <location>
        <begin position="20"/>
        <end position="161"/>
    </location>
</feature>
<feature type="transmembrane region" description="Helical" evidence="2">
    <location>
        <begin position="205"/>
        <end position="224"/>
    </location>
</feature>
<dbReference type="Proteomes" id="UP000269154">
    <property type="component" value="Unassembled WGS sequence"/>
</dbReference>
<evidence type="ECO:0000256" key="2">
    <source>
        <dbReference type="SAM" id="Phobius"/>
    </source>
</evidence>
<protein>
    <submittedName>
        <fullName evidence="4">EamA family transporter</fullName>
    </submittedName>
</protein>
<sequence>MTSQLELLPQNSAKKSTTFSLIALLIGLLAVSLAAIFIRLSERELGPASTVLDRFIISGFVLYFWSNFQAQKNKSSTNKNEQYSTYTFSDWTWLLAGGFTFAPSLLLWAWSLTQTNVANSTILHNMIPIFTALGGWIFLSLRFDRRFLIGMAITIVGAITIGADDIQVDLEHFTGDLAAFASAILFGAYYLLIEKLRSKFSATTILLWTCISGSLFTLPIALFTEDHILPFSWEGWLSIIGLAVIAQVLGHGFVTYSLKTFSSGFVALCFLLEPVITALIAWGLFSEQLTIISWIGFSIVLLGLYLAQSSPSIQKASN</sequence>
<dbReference type="SUPFAM" id="SSF103481">
    <property type="entry name" value="Multidrug resistance efflux transporter EmrE"/>
    <property type="match status" value="2"/>
</dbReference>
<dbReference type="AlphaFoldDB" id="A0A3N6NMC8"/>
<feature type="transmembrane region" description="Helical" evidence="2">
    <location>
        <begin position="122"/>
        <end position="139"/>
    </location>
</feature>
<dbReference type="PANTHER" id="PTHR22911">
    <property type="entry name" value="ACYL-MALONYL CONDENSING ENZYME-RELATED"/>
    <property type="match status" value="1"/>
</dbReference>
<evidence type="ECO:0000259" key="3">
    <source>
        <dbReference type="Pfam" id="PF00892"/>
    </source>
</evidence>
<keyword evidence="5" id="KW-1185">Reference proteome</keyword>
<reference evidence="4 5" key="1">
    <citation type="journal article" date="2018" name="ACS Chem. Biol.">
        <title>Ketoreductase domain dysfunction expands chemodiversity: malyngamide biosynthesis in the cyanobacterium Okeania hirsuta.</title>
        <authorList>
            <person name="Moss N.A."/>
            <person name="Leao T."/>
            <person name="Rankin M."/>
            <person name="McCullough T.M."/>
            <person name="Qu P."/>
            <person name="Korobeynikov A."/>
            <person name="Smith J.L."/>
            <person name="Gerwick L."/>
            <person name="Gerwick W.H."/>
        </authorList>
    </citation>
    <scope>NUCLEOTIDE SEQUENCE [LARGE SCALE GENOMIC DNA]</scope>
    <source>
        <strain evidence="4 5">PAB10Feb10-1</strain>
    </source>
</reference>